<organism evidence="2 3">
    <name type="scientific">Natrinema halophilum</name>
    <dbReference type="NCBI Taxonomy" id="1699371"/>
    <lineage>
        <taxon>Archaea</taxon>
        <taxon>Methanobacteriati</taxon>
        <taxon>Methanobacteriota</taxon>
        <taxon>Stenosarchaea group</taxon>
        <taxon>Halobacteria</taxon>
        <taxon>Halobacteriales</taxon>
        <taxon>Natrialbaceae</taxon>
        <taxon>Natrinema</taxon>
    </lineage>
</organism>
<dbReference type="EMBL" id="CP058601">
    <property type="protein sequence ID" value="QLG48881.1"/>
    <property type="molecule type" value="Genomic_DNA"/>
</dbReference>
<dbReference type="Gene3D" id="3.40.50.300">
    <property type="entry name" value="P-loop containing nucleotide triphosphate hydrolases"/>
    <property type="match status" value="1"/>
</dbReference>
<evidence type="ECO:0000313" key="3">
    <source>
        <dbReference type="Proteomes" id="UP000509241"/>
    </source>
</evidence>
<dbReference type="Pfam" id="PF13469">
    <property type="entry name" value="Sulfotransfer_3"/>
    <property type="match status" value="1"/>
</dbReference>
<dbReference type="GO" id="GO:0008476">
    <property type="term" value="F:protein-tyrosine sulfotransferase activity"/>
    <property type="evidence" value="ECO:0007669"/>
    <property type="project" value="InterPro"/>
</dbReference>
<keyword evidence="1" id="KW-0808">Transferase</keyword>
<gene>
    <name evidence="2" type="ORF">HYG82_08460</name>
</gene>
<dbReference type="AlphaFoldDB" id="A0A7D5KCS2"/>
<proteinExistence type="predicted"/>
<dbReference type="InterPro" id="IPR027417">
    <property type="entry name" value="P-loop_NTPase"/>
</dbReference>
<evidence type="ECO:0000256" key="1">
    <source>
        <dbReference type="ARBA" id="ARBA00022679"/>
    </source>
</evidence>
<name>A0A7D5KCS2_9EURY</name>
<protein>
    <submittedName>
        <fullName evidence="2">Sulfotransferase</fullName>
    </submittedName>
</protein>
<evidence type="ECO:0000313" key="2">
    <source>
        <dbReference type="EMBL" id="QLG48881.1"/>
    </source>
</evidence>
<dbReference type="SUPFAM" id="SSF52540">
    <property type="entry name" value="P-loop containing nucleoside triphosphate hydrolases"/>
    <property type="match status" value="1"/>
</dbReference>
<keyword evidence="3" id="KW-1185">Reference proteome</keyword>
<accession>A0A7D5KCS2</accession>
<dbReference type="InterPro" id="IPR026634">
    <property type="entry name" value="TPST-like"/>
</dbReference>
<sequence length="396" mass="45095">MFRSGTTLLARMLDTHEDIVCASDPIRPFYNAVRDSVAAEQSVDFEPYDPLGAYFADEKALGLYDAIQSTTFERTFDRDSEELASRIVDHCEPFSPYIANALGPEHTTGDTFSDVFEQLLAEVPAQYGTGDEAWIGTKEVWTTEFAPAVKDAVPDSKFVLVVRDPRAVCASKYSRDAKYPWLFLARQWRKLALLTHQYATHDERLSDDVLVVRYEDLVTTPEETSRRMCDFLDIELDKSILNPGEFTDGRGEPWIQNTSYEDEEPSFNTDSVRKWEQELNERVVSYIERLCFSEMALFDYEHKYVSETGFTDAELLDPPTIPTDELAEWILAYDGESTAAETTGTLGQEEARHRLLQADDELFASLDSRLHRSFFLEPELAADCRAAVERLTGTNR</sequence>
<dbReference type="OrthoDB" id="387680at2157"/>
<dbReference type="Proteomes" id="UP000509241">
    <property type="component" value="Chromosome"/>
</dbReference>
<dbReference type="PANTHER" id="PTHR12788">
    <property type="entry name" value="PROTEIN-TYROSINE SULFOTRANSFERASE 2"/>
    <property type="match status" value="1"/>
</dbReference>
<dbReference type="KEGG" id="haly:HYG82_08460"/>
<dbReference type="PANTHER" id="PTHR12788:SF10">
    <property type="entry name" value="PROTEIN-TYROSINE SULFOTRANSFERASE"/>
    <property type="match status" value="1"/>
</dbReference>
<reference evidence="2 3" key="1">
    <citation type="submission" date="2020-07" db="EMBL/GenBank/DDBJ databases">
        <authorList>
            <person name="Cui H."/>
        </authorList>
    </citation>
    <scope>NUCLEOTIDE SEQUENCE [LARGE SCALE GENOMIC DNA]</scope>
    <source>
        <strain evidence="2 3">YPL8</strain>
    </source>
</reference>